<dbReference type="GO" id="GO:0020037">
    <property type="term" value="F:heme binding"/>
    <property type="evidence" value="ECO:0007669"/>
    <property type="project" value="InterPro"/>
</dbReference>
<evidence type="ECO:0000313" key="18">
    <source>
        <dbReference type="EMBL" id="KAJ3253412.1"/>
    </source>
</evidence>
<dbReference type="InterPro" id="IPR009056">
    <property type="entry name" value="Cyt_c-like_dom"/>
</dbReference>
<keyword evidence="11" id="KW-1133">Transmembrane helix</keyword>
<dbReference type="InterPro" id="IPR036909">
    <property type="entry name" value="Cyt_c-like_dom_sf"/>
</dbReference>
<gene>
    <name evidence="18" type="primary">CYT1</name>
    <name evidence="18" type="ORF">HK103_000681</name>
</gene>
<feature type="domain" description="Cytochrome c" evidence="17">
    <location>
        <begin position="111"/>
        <end position="263"/>
    </location>
</feature>
<sequence length="332" mass="37827">MLSRAFKPLRQSSKFFSTSAFGETRKESLLWFAKATAGSALLGFAVTEFVLTDDRMESINNSWDSLLNKTEEYGISLPFRKAHAFSTADHGLHPPHFPWEFDKFYKTFDHAALRRGYQVYREICAACHSMDFIYWRNLVGVTHTEAEAKAMAEEYEYKDGPNDQGEYFMRPGKLSDPFPRPYPNDEAARAANAGALPPDLSCISRARKGNMNYLFALLLGYTEPPAGVNIREGLHYNPYFPGGAIGMARSIYDEVVDYEDGTPNSASQIAKDVSEFLHWASYPENDERKRMGLKFLAVTSVLLGISIWWKRHKWSYIKSRQVVYKAPKVISY</sequence>
<keyword evidence="8 16" id="KW-0479">Metal-binding</keyword>
<dbReference type="EC" id="7.1.1.8" evidence="3"/>
<keyword evidence="13" id="KW-0496">Mitochondrion</keyword>
<evidence type="ECO:0000259" key="17">
    <source>
        <dbReference type="PROSITE" id="PS51007"/>
    </source>
</evidence>
<protein>
    <recommendedName>
        <fullName evidence="3">quinol--cytochrome-c reductase</fullName>
        <ecNumber evidence="3">7.1.1.8</ecNumber>
    </recommendedName>
</protein>
<evidence type="ECO:0000256" key="13">
    <source>
        <dbReference type="ARBA" id="ARBA00023128"/>
    </source>
</evidence>
<evidence type="ECO:0000256" key="14">
    <source>
        <dbReference type="ARBA" id="ARBA00023136"/>
    </source>
</evidence>
<evidence type="ECO:0000256" key="1">
    <source>
        <dbReference type="ARBA" id="ARBA00004273"/>
    </source>
</evidence>
<dbReference type="PANTHER" id="PTHR10266">
    <property type="entry name" value="CYTOCHROME C1"/>
    <property type="match status" value="1"/>
</dbReference>
<dbReference type="GO" id="GO:0046872">
    <property type="term" value="F:metal ion binding"/>
    <property type="evidence" value="ECO:0007669"/>
    <property type="project" value="UniProtKB-KW"/>
</dbReference>
<keyword evidence="12 16" id="KW-0408">Iron</keyword>
<proteinExistence type="inferred from homology"/>
<feature type="binding site" description="covalent" evidence="16">
    <location>
        <position position="128"/>
    </location>
    <ligand>
        <name>heme c</name>
        <dbReference type="ChEBI" id="CHEBI:61717"/>
    </ligand>
</feature>
<keyword evidence="19" id="KW-1185">Reference proteome</keyword>
<evidence type="ECO:0000256" key="10">
    <source>
        <dbReference type="ARBA" id="ARBA00022982"/>
    </source>
</evidence>
<keyword evidence="5 16" id="KW-0349">Heme</keyword>
<evidence type="ECO:0000256" key="11">
    <source>
        <dbReference type="ARBA" id="ARBA00022989"/>
    </source>
</evidence>
<evidence type="ECO:0000256" key="16">
    <source>
        <dbReference type="PIRSR" id="PIRSR602326-1"/>
    </source>
</evidence>
<dbReference type="Proteomes" id="UP001210925">
    <property type="component" value="Unassembled WGS sequence"/>
</dbReference>
<reference evidence="18" key="1">
    <citation type="submission" date="2020-05" db="EMBL/GenBank/DDBJ databases">
        <title>Phylogenomic resolution of chytrid fungi.</title>
        <authorList>
            <person name="Stajich J.E."/>
            <person name="Amses K."/>
            <person name="Simmons R."/>
            <person name="Seto K."/>
            <person name="Myers J."/>
            <person name="Bonds A."/>
            <person name="Quandt C.A."/>
            <person name="Barry K."/>
            <person name="Liu P."/>
            <person name="Grigoriev I."/>
            <person name="Longcore J.E."/>
            <person name="James T.Y."/>
        </authorList>
    </citation>
    <scope>NUCLEOTIDE SEQUENCE</scope>
    <source>
        <strain evidence="18">PLAUS21</strain>
    </source>
</reference>
<keyword evidence="10" id="KW-0249">Electron transport</keyword>
<dbReference type="GO" id="GO:0006122">
    <property type="term" value="P:mitochondrial electron transport, ubiquinol to cytochrome c"/>
    <property type="evidence" value="ECO:0007669"/>
    <property type="project" value="TreeGrafter"/>
</dbReference>
<dbReference type="InterPro" id="IPR002326">
    <property type="entry name" value="Cyt_c1"/>
</dbReference>
<evidence type="ECO:0000256" key="3">
    <source>
        <dbReference type="ARBA" id="ARBA00012951"/>
    </source>
</evidence>
<feature type="binding site" description="covalent" evidence="16">
    <location>
        <position position="127"/>
    </location>
    <ligand>
        <name>heme c</name>
        <dbReference type="ChEBI" id="CHEBI:61717"/>
    </ligand>
</feature>
<dbReference type="GO" id="GO:0005743">
    <property type="term" value="C:mitochondrial inner membrane"/>
    <property type="evidence" value="ECO:0007669"/>
    <property type="project" value="UniProtKB-SubCell"/>
</dbReference>
<feature type="binding site" description="covalent" evidence="16">
    <location>
        <position position="124"/>
    </location>
    <ligand>
        <name>heme c</name>
        <dbReference type="ChEBI" id="CHEBI:61717"/>
    </ligand>
</feature>
<dbReference type="GO" id="GO:0008121">
    <property type="term" value="F:quinol-cytochrome-c reductase activity"/>
    <property type="evidence" value="ECO:0007669"/>
    <property type="project" value="UniProtKB-EC"/>
</dbReference>
<dbReference type="AlphaFoldDB" id="A0AAD5Y5T3"/>
<feature type="binding site" description="covalent" evidence="16">
    <location>
        <position position="247"/>
    </location>
    <ligand>
        <name>heme c</name>
        <dbReference type="ChEBI" id="CHEBI:61717"/>
    </ligand>
</feature>
<evidence type="ECO:0000256" key="2">
    <source>
        <dbReference type="ARBA" id="ARBA00006488"/>
    </source>
</evidence>
<dbReference type="PRINTS" id="PR00603">
    <property type="entry name" value="CYTOCHROMEC1"/>
</dbReference>
<dbReference type="Pfam" id="PF02167">
    <property type="entry name" value="Cytochrom_C1"/>
    <property type="match status" value="1"/>
</dbReference>
<evidence type="ECO:0000313" key="19">
    <source>
        <dbReference type="Proteomes" id="UP001210925"/>
    </source>
</evidence>
<name>A0AAD5Y5T3_9FUNG</name>
<evidence type="ECO:0000256" key="9">
    <source>
        <dbReference type="ARBA" id="ARBA00022792"/>
    </source>
</evidence>
<dbReference type="Gene3D" id="1.10.760.10">
    <property type="entry name" value="Cytochrome c-like domain"/>
    <property type="match status" value="1"/>
</dbReference>
<dbReference type="SUPFAM" id="SSF81496">
    <property type="entry name" value="Cytochrome c1 subunit of cytochrome bc1 complex (Ubiquinol-cytochrome c reductase), transmembrane anchor"/>
    <property type="match status" value="1"/>
</dbReference>
<comment type="similarity">
    <text evidence="2">Belongs to the cytochrome c family.</text>
</comment>
<evidence type="ECO:0000256" key="5">
    <source>
        <dbReference type="ARBA" id="ARBA00022617"/>
    </source>
</evidence>
<dbReference type="EMBL" id="JADGKB010000110">
    <property type="protein sequence ID" value="KAJ3253412.1"/>
    <property type="molecule type" value="Genomic_DNA"/>
</dbReference>
<comment type="subcellular location">
    <subcellularLocation>
        <location evidence="1">Mitochondrion inner membrane</location>
    </subcellularLocation>
</comment>
<dbReference type="FunFam" id="1.10.760.10:FF:000002">
    <property type="entry name" value="Cytochrome c1, heme protein"/>
    <property type="match status" value="1"/>
</dbReference>
<keyword evidence="9" id="KW-0999">Mitochondrion inner membrane</keyword>
<dbReference type="Gene3D" id="1.20.5.100">
    <property type="entry name" value="Cytochrome c1, transmembrane anchor, C-terminal"/>
    <property type="match status" value="1"/>
</dbReference>
<dbReference type="InterPro" id="IPR021157">
    <property type="entry name" value="Cyt_c1_TM_anchor_C"/>
</dbReference>
<accession>A0AAD5Y5T3</accession>
<dbReference type="PANTHER" id="PTHR10266:SF3">
    <property type="entry name" value="CYTOCHROME C1, HEME PROTEIN, MITOCHONDRIAL"/>
    <property type="match status" value="1"/>
</dbReference>
<evidence type="ECO:0000256" key="15">
    <source>
        <dbReference type="ARBA" id="ARBA00029351"/>
    </source>
</evidence>
<evidence type="ECO:0000256" key="6">
    <source>
        <dbReference type="ARBA" id="ARBA00022660"/>
    </source>
</evidence>
<keyword evidence="7" id="KW-0812">Transmembrane</keyword>
<comment type="cofactor">
    <cofactor evidence="16">
        <name>heme c</name>
        <dbReference type="ChEBI" id="CHEBI:61717"/>
    </cofactor>
    <text evidence="16">Binds 1 heme c group covalently per subunit.</text>
</comment>
<comment type="catalytic activity">
    <reaction evidence="15">
        <text>a quinol + 2 Fe(III)-[cytochrome c](out) = a quinone + 2 Fe(II)-[cytochrome c](out) + 2 H(+)(out)</text>
        <dbReference type="Rhea" id="RHEA:11484"/>
        <dbReference type="Rhea" id="RHEA-COMP:10350"/>
        <dbReference type="Rhea" id="RHEA-COMP:14399"/>
        <dbReference type="ChEBI" id="CHEBI:15378"/>
        <dbReference type="ChEBI" id="CHEBI:24646"/>
        <dbReference type="ChEBI" id="CHEBI:29033"/>
        <dbReference type="ChEBI" id="CHEBI:29034"/>
        <dbReference type="ChEBI" id="CHEBI:132124"/>
        <dbReference type="EC" id="7.1.1.8"/>
    </reaction>
</comment>
<keyword evidence="6" id="KW-0679">Respiratory chain</keyword>
<keyword evidence="14" id="KW-0472">Membrane</keyword>
<evidence type="ECO:0000256" key="8">
    <source>
        <dbReference type="ARBA" id="ARBA00022723"/>
    </source>
</evidence>
<evidence type="ECO:0000256" key="7">
    <source>
        <dbReference type="ARBA" id="ARBA00022692"/>
    </source>
</evidence>
<dbReference type="PROSITE" id="PS51007">
    <property type="entry name" value="CYTC"/>
    <property type="match status" value="1"/>
</dbReference>
<comment type="caution">
    <text evidence="18">The sequence shown here is derived from an EMBL/GenBank/DDBJ whole genome shotgun (WGS) entry which is preliminary data.</text>
</comment>
<organism evidence="18 19">
    <name type="scientific">Boothiomyces macroporosus</name>
    <dbReference type="NCBI Taxonomy" id="261099"/>
    <lineage>
        <taxon>Eukaryota</taxon>
        <taxon>Fungi</taxon>
        <taxon>Fungi incertae sedis</taxon>
        <taxon>Chytridiomycota</taxon>
        <taxon>Chytridiomycota incertae sedis</taxon>
        <taxon>Chytridiomycetes</taxon>
        <taxon>Rhizophydiales</taxon>
        <taxon>Terramycetaceae</taxon>
        <taxon>Boothiomyces</taxon>
    </lineage>
</organism>
<dbReference type="FunFam" id="1.20.5.100:FF:000003">
    <property type="entry name" value="Cytochrome c1, heme protein, mitochondrial"/>
    <property type="match status" value="1"/>
</dbReference>
<keyword evidence="4" id="KW-0813">Transport</keyword>
<evidence type="ECO:0000256" key="12">
    <source>
        <dbReference type="ARBA" id="ARBA00023004"/>
    </source>
</evidence>
<evidence type="ECO:0000256" key="4">
    <source>
        <dbReference type="ARBA" id="ARBA00022448"/>
    </source>
</evidence>
<dbReference type="SUPFAM" id="SSF46626">
    <property type="entry name" value="Cytochrome c"/>
    <property type="match status" value="1"/>
</dbReference>